<dbReference type="GO" id="GO:0005634">
    <property type="term" value="C:nucleus"/>
    <property type="evidence" value="ECO:0007669"/>
    <property type="project" value="UniProtKB-SubCell"/>
</dbReference>
<evidence type="ECO:0000256" key="5">
    <source>
        <dbReference type="SAM" id="SignalP"/>
    </source>
</evidence>
<dbReference type="AlphaFoldDB" id="A0A7H9I093"/>
<dbReference type="GO" id="GO:0006281">
    <property type="term" value="P:DNA repair"/>
    <property type="evidence" value="ECO:0007669"/>
    <property type="project" value="InterPro"/>
</dbReference>
<evidence type="ECO:0000256" key="2">
    <source>
        <dbReference type="ARBA" id="ARBA00022763"/>
    </source>
</evidence>
<protein>
    <recommendedName>
        <fullName evidence="6">DNA endonuclease activator Ctp1 C-terminal domain-containing protein</fullName>
    </recommendedName>
</protein>
<evidence type="ECO:0000256" key="3">
    <source>
        <dbReference type="ARBA" id="ARBA00023242"/>
    </source>
</evidence>
<evidence type="ECO:0000313" key="8">
    <source>
        <dbReference type="Proteomes" id="UP000510647"/>
    </source>
</evidence>
<evidence type="ECO:0000256" key="1">
    <source>
        <dbReference type="ARBA" id="ARBA00004123"/>
    </source>
</evidence>
<name>A0A7H9I093_9SACH</name>
<dbReference type="OrthoDB" id="5801062at2759"/>
<keyword evidence="8" id="KW-1185">Reference proteome</keyword>
<evidence type="ECO:0000256" key="4">
    <source>
        <dbReference type="SAM" id="MobiDB-lite"/>
    </source>
</evidence>
<dbReference type="Proteomes" id="UP000510647">
    <property type="component" value="Chromosome 8"/>
</dbReference>
<dbReference type="EMBL" id="CP059274">
    <property type="protein sequence ID" value="QLQ82607.1"/>
    <property type="molecule type" value="Genomic_DNA"/>
</dbReference>
<feature type="region of interest" description="Disordered" evidence="4">
    <location>
        <begin position="237"/>
        <end position="266"/>
    </location>
</feature>
<keyword evidence="5" id="KW-0732">Signal</keyword>
<accession>A0A7H9I093</accession>
<organism evidence="7 8">
    <name type="scientific">Torulaspora globosa</name>
    <dbReference type="NCBI Taxonomy" id="48254"/>
    <lineage>
        <taxon>Eukaryota</taxon>
        <taxon>Fungi</taxon>
        <taxon>Dikarya</taxon>
        <taxon>Ascomycota</taxon>
        <taxon>Saccharomycotina</taxon>
        <taxon>Saccharomycetes</taxon>
        <taxon>Saccharomycetales</taxon>
        <taxon>Saccharomycetaceae</taxon>
        <taxon>Torulaspora</taxon>
    </lineage>
</organism>
<comment type="subcellular location">
    <subcellularLocation>
        <location evidence="1">Nucleus</location>
    </subcellularLocation>
</comment>
<proteinExistence type="predicted"/>
<sequence>MLLRSKLEVLLELDLLSLLAVQSDVTRLIEQKVVLLGVGKRNGDECVKDEKLTGECEDSDDDEFLLTQFDQIAREKLLNKNEIDTVCKKGDLSSPLKGTQSLPDSLGSIEGDLQIFPPKLKDTVSFEINGRGVLQSSNTRCVELSPRKRQKIKKSRLDDVLKPKSVVSFNLNPLTKKPWILEDFKFNQDLRSVRRGRKKISTMKLNNFYEQGGRPPEVEIFQEAADHDDENSCEFENLRQRSKSPPGFGRLDFPSTQERVDDKKKSQEIINRKTRHRFLAATRRDVPQQEKQYLFKSDYLNQLVKDGTFEWDEKNLKIFSRS</sequence>
<keyword evidence="2" id="KW-0227">DNA damage</keyword>
<dbReference type="InterPro" id="IPR013882">
    <property type="entry name" value="Ctp1_C"/>
</dbReference>
<keyword evidence="3" id="KW-0539">Nucleus</keyword>
<evidence type="ECO:0000313" key="7">
    <source>
        <dbReference type="EMBL" id="QLQ82607.1"/>
    </source>
</evidence>
<feature type="chain" id="PRO_5028918872" description="DNA endonuclease activator Ctp1 C-terminal domain-containing protein" evidence="5">
    <location>
        <begin position="24"/>
        <end position="322"/>
    </location>
</feature>
<gene>
    <name evidence="7" type="ORF">HG537_0H03700</name>
</gene>
<evidence type="ECO:0000259" key="6">
    <source>
        <dbReference type="Pfam" id="PF08573"/>
    </source>
</evidence>
<feature type="signal peptide" evidence="5">
    <location>
        <begin position="1"/>
        <end position="23"/>
    </location>
</feature>
<feature type="domain" description="DNA endonuclease activator Ctp1 C-terminal" evidence="6">
    <location>
        <begin position="240"/>
        <end position="258"/>
    </location>
</feature>
<reference evidence="7 8" key="1">
    <citation type="submission" date="2020-06" db="EMBL/GenBank/DDBJ databases">
        <title>The yeast mating-type switching endonuclease HO is a domesticated member of an unorthodox homing genetic element family.</title>
        <authorList>
            <person name="Coughlan A.Y."/>
            <person name="Lombardi L."/>
            <person name="Braun-Galleani S."/>
            <person name="Martos A.R."/>
            <person name="Galeote V."/>
            <person name="Bigey F."/>
            <person name="Dequin S."/>
            <person name="Byrne K.P."/>
            <person name="Wolfe K.H."/>
        </authorList>
    </citation>
    <scope>NUCLEOTIDE SEQUENCE [LARGE SCALE GENOMIC DNA]</scope>
    <source>
        <strain evidence="7 8">CBS2947</strain>
    </source>
</reference>
<dbReference type="Pfam" id="PF08573">
    <property type="entry name" value="SAE2"/>
    <property type="match status" value="1"/>
</dbReference>